<comment type="caution">
    <text evidence="1">The sequence shown here is derived from an EMBL/GenBank/DDBJ whole genome shotgun (WGS) entry which is preliminary data.</text>
</comment>
<keyword evidence="2" id="KW-1185">Reference proteome</keyword>
<proteinExistence type="predicted"/>
<sequence>MRVYLPLTVPRLAELHRTGAVAPAPVTAHAVTPALRAWDPGAGDEELEYEALGRAAHAALAQLVADPAAPPRRVVLAADVPDGVVRPGSPADPEAVSEVVLDAVVPLADIAAVHVDADDAADVVAAAVAVLAEPGRGGDAPRSAVDDAEDHELLWYGVQEIDTLL</sequence>
<reference evidence="1 2" key="1">
    <citation type="submission" date="2020-03" db="EMBL/GenBank/DDBJ databases">
        <title>Draft genome of Streptomyces sp. ventii, isolated from the Axial Seamount in the Pacific Ocean, and resequencing of the two type strains Streptomyces lonarensis strain NCL 716 and Streptomyces bohaiensis strain 11A07.</title>
        <authorList>
            <person name="Loughran R.M."/>
            <person name="Pfannmuller K.M."/>
            <person name="Wasson B.J."/>
            <person name="Deadmond M.C."/>
            <person name="Paddock B.E."/>
            <person name="Koyack M.J."/>
            <person name="Gallegos D.A."/>
            <person name="Mitchell E.A."/>
            <person name="Ushijima B."/>
            <person name="Saw J.H."/>
            <person name="Mcphail K.L."/>
            <person name="Videau P."/>
        </authorList>
    </citation>
    <scope>NUCLEOTIDE SEQUENCE [LARGE SCALE GENOMIC DNA]</scope>
    <source>
        <strain evidence="2">5675061</strain>
    </source>
</reference>
<protein>
    <submittedName>
        <fullName evidence="1">Uncharacterized protein</fullName>
    </submittedName>
</protein>
<dbReference type="EMBL" id="JAAVJB010000039">
    <property type="protein sequence ID" value="NJP66185.1"/>
    <property type="molecule type" value="Genomic_DNA"/>
</dbReference>
<dbReference type="RefSeq" id="WP_167932709.1">
    <property type="nucleotide sequence ID" value="NZ_JAAVJB010000039.1"/>
</dbReference>
<dbReference type="Pfam" id="PF21853">
    <property type="entry name" value="DUF6912"/>
    <property type="match status" value="1"/>
</dbReference>
<accession>A0ABX1APJ1</accession>
<name>A0ABX1APJ1_9ACTN</name>
<organism evidence="1 2">
    <name type="scientific">Streptomyces spiramenti</name>
    <dbReference type="NCBI Taxonomy" id="2720606"/>
    <lineage>
        <taxon>Bacteria</taxon>
        <taxon>Bacillati</taxon>
        <taxon>Actinomycetota</taxon>
        <taxon>Actinomycetes</taxon>
        <taxon>Kitasatosporales</taxon>
        <taxon>Streptomycetaceae</taxon>
        <taxon>Streptomyces</taxon>
    </lineage>
</organism>
<evidence type="ECO:0000313" key="2">
    <source>
        <dbReference type="Proteomes" id="UP000746503"/>
    </source>
</evidence>
<gene>
    <name evidence="1" type="ORF">HCJ92_07750</name>
</gene>
<evidence type="ECO:0000313" key="1">
    <source>
        <dbReference type="EMBL" id="NJP66185.1"/>
    </source>
</evidence>
<dbReference type="InterPro" id="IPR054206">
    <property type="entry name" value="DUF6912"/>
</dbReference>
<dbReference type="Proteomes" id="UP000746503">
    <property type="component" value="Unassembled WGS sequence"/>
</dbReference>